<proteinExistence type="inferred from homology"/>
<keyword evidence="5 7" id="KW-0472">Membrane</keyword>
<keyword evidence="3 7" id="KW-0812">Transmembrane</keyword>
<protein>
    <recommendedName>
        <fullName evidence="12">Protein YIPF</fullName>
    </recommendedName>
</protein>
<evidence type="ECO:0000256" key="6">
    <source>
        <dbReference type="SAM" id="MobiDB-lite"/>
    </source>
</evidence>
<evidence type="ECO:0000256" key="2">
    <source>
        <dbReference type="ARBA" id="ARBA00010596"/>
    </source>
</evidence>
<sequence length="553" mass="61543">MSNNYWVNDSQQSNWYDQSQNSQQDMSWGNFDYSQPQQPASQATQNDYYQNNQASYDSNSYYGGQMFNPASAATAPGQVDGEDYENEPPLLEELGINFSHIKQKTFAVLNPTGSASAEVIADQDLAGPLVFCLLFGAALLLHGKMSFGFIYGIGGLGCVGMYALMNLMAAEKNISFTCTASVLGYCLLPMALLSIITAVLSFKGIVGYVISGLAVLWCSSASSKLFVIALTMDHQRLLVAYPCVLLYSVFALLAIFLIPLILTTMTKISEMGVKEGDESWTVTPTPGYVLKWKEVTMNEENLKCFINVCHCAQIPPPVDDLDEDELADRLDKGDTSYKIPLSIGEIDCVKDKKDVNSVKIDVIVNTEFFVRRLRPREATFFRHFFAVVACDSIKNKHNLELDAQKAVMLQNRTCMGDLETVKVRKRPEQRVIQEVESTSTSSWVSTTPESVNSGEENADQLFCSKNPEGVRIRLFNGTRLEISLSLESVQPSLIDSKRLSLKLTPTRLLLIVDKKRSLFDFSLPFNVDVSSVRSKINLEKQLLFVSVNVSFSR</sequence>
<name>A0A8S1HPL6_9PELO</name>
<dbReference type="PANTHER" id="PTHR21236:SF2">
    <property type="entry name" value="PROTEIN YIPF"/>
    <property type="match status" value="1"/>
</dbReference>
<dbReference type="GO" id="GO:0048280">
    <property type="term" value="P:vesicle fusion with Golgi apparatus"/>
    <property type="evidence" value="ECO:0007669"/>
    <property type="project" value="TreeGrafter"/>
</dbReference>
<feature type="transmembrane region" description="Helical" evidence="7">
    <location>
        <begin position="182"/>
        <end position="202"/>
    </location>
</feature>
<evidence type="ECO:0000256" key="1">
    <source>
        <dbReference type="ARBA" id="ARBA00004141"/>
    </source>
</evidence>
<keyword evidence="11" id="KW-1185">Reference proteome</keyword>
<evidence type="ECO:0000259" key="8">
    <source>
        <dbReference type="Pfam" id="PF04893"/>
    </source>
</evidence>
<comment type="caution">
    <text evidence="10">The sequence shown here is derived from an EMBL/GenBank/DDBJ whole genome shotgun (WGS) entry which is preliminary data.</text>
</comment>
<dbReference type="Proteomes" id="UP000835052">
    <property type="component" value="Unassembled WGS sequence"/>
</dbReference>
<feature type="transmembrane region" description="Helical" evidence="7">
    <location>
        <begin position="208"/>
        <end position="230"/>
    </location>
</feature>
<gene>
    <name evidence="10" type="ORF">CAUJ_LOCUS12307</name>
</gene>
<evidence type="ECO:0000259" key="9">
    <source>
        <dbReference type="Pfam" id="PF08190"/>
    </source>
</evidence>
<evidence type="ECO:0008006" key="12">
    <source>
        <dbReference type="Google" id="ProtNLM"/>
    </source>
</evidence>
<dbReference type="PANTHER" id="PTHR21236">
    <property type="entry name" value="GOLGI MEMBRANE PROTEIN YIP1"/>
    <property type="match status" value="1"/>
</dbReference>
<feature type="transmembrane region" description="Helical" evidence="7">
    <location>
        <begin position="237"/>
        <end position="262"/>
    </location>
</feature>
<dbReference type="GO" id="GO:0006888">
    <property type="term" value="P:endoplasmic reticulum to Golgi vesicle-mediated transport"/>
    <property type="evidence" value="ECO:0007669"/>
    <property type="project" value="InterPro"/>
</dbReference>
<comment type="similarity">
    <text evidence="2">Belongs to the YIP1 family.</text>
</comment>
<feature type="region of interest" description="Disordered" evidence="6">
    <location>
        <begin position="1"/>
        <end position="44"/>
    </location>
</feature>
<feature type="compositionally biased region" description="Low complexity" evidence="6">
    <location>
        <begin position="34"/>
        <end position="43"/>
    </location>
</feature>
<evidence type="ECO:0000256" key="7">
    <source>
        <dbReference type="SAM" id="Phobius"/>
    </source>
</evidence>
<feature type="transmembrane region" description="Helical" evidence="7">
    <location>
        <begin position="149"/>
        <end position="170"/>
    </location>
</feature>
<dbReference type="AlphaFoldDB" id="A0A8S1HPL6"/>
<dbReference type="GO" id="GO:0005802">
    <property type="term" value="C:trans-Golgi network"/>
    <property type="evidence" value="ECO:0007669"/>
    <property type="project" value="TreeGrafter"/>
</dbReference>
<evidence type="ECO:0000313" key="11">
    <source>
        <dbReference type="Proteomes" id="UP000835052"/>
    </source>
</evidence>
<dbReference type="EMBL" id="CAJGYM010000072">
    <property type="protein sequence ID" value="CAD6196393.1"/>
    <property type="molecule type" value="Genomic_DNA"/>
</dbReference>
<feature type="compositionally biased region" description="Polar residues" evidence="6">
    <location>
        <begin position="1"/>
        <end position="27"/>
    </location>
</feature>
<dbReference type="OrthoDB" id="440385at2759"/>
<reference evidence="10" key="1">
    <citation type="submission" date="2020-10" db="EMBL/GenBank/DDBJ databases">
        <authorList>
            <person name="Kikuchi T."/>
        </authorList>
    </citation>
    <scope>NUCLEOTIDE SEQUENCE</scope>
    <source>
        <strain evidence="10">NKZ352</strain>
    </source>
</reference>
<dbReference type="Pfam" id="PF04893">
    <property type="entry name" value="Yip1"/>
    <property type="match status" value="1"/>
</dbReference>
<dbReference type="InterPro" id="IPR012981">
    <property type="entry name" value="PIH1_N"/>
</dbReference>
<accession>A0A8S1HPL6</accession>
<dbReference type="InterPro" id="IPR006977">
    <property type="entry name" value="Yip1_dom"/>
</dbReference>
<feature type="transmembrane region" description="Helical" evidence="7">
    <location>
        <begin position="125"/>
        <end position="143"/>
    </location>
</feature>
<comment type="subcellular location">
    <subcellularLocation>
        <location evidence="1">Membrane</location>
        <topology evidence="1">Multi-pass membrane protein</topology>
    </subcellularLocation>
</comment>
<feature type="domain" description="Yip1" evidence="8">
    <location>
        <begin position="109"/>
        <end position="253"/>
    </location>
</feature>
<evidence type="ECO:0000256" key="3">
    <source>
        <dbReference type="ARBA" id="ARBA00022692"/>
    </source>
</evidence>
<dbReference type="InterPro" id="IPR045231">
    <property type="entry name" value="Yip1/4-like"/>
</dbReference>
<feature type="domain" description="PIH1 N-terminal" evidence="9">
    <location>
        <begin position="266"/>
        <end position="428"/>
    </location>
</feature>
<evidence type="ECO:0000256" key="4">
    <source>
        <dbReference type="ARBA" id="ARBA00022989"/>
    </source>
</evidence>
<dbReference type="Pfam" id="PF08190">
    <property type="entry name" value="PIH1"/>
    <property type="match status" value="1"/>
</dbReference>
<organism evidence="10 11">
    <name type="scientific">Caenorhabditis auriculariae</name>
    <dbReference type="NCBI Taxonomy" id="2777116"/>
    <lineage>
        <taxon>Eukaryota</taxon>
        <taxon>Metazoa</taxon>
        <taxon>Ecdysozoa</taxon>
        <taxon>Nematoda</taxon>
        <taxon>Chromadorea</taxon>
        <taxon>Rhabditida</taxon>
        <taxon>Rhabditina</taxon>
        <taxon>Rhabditomorpha</taxon>
        <taxon>Rhabditoidea</taxon>
        <taxon>Rhabditidae</taxon>
        <taxon>Peloderinae</taxon>
        <taxon>Caenorhabditis</taxon>
    </lineage>
</organism>
<keyword evidence="4 7" id="KW-1133">Transmembrane helix</keyword>
<evidence type="ECO:0000256" key="5">
    <source>
        <dbReference type="ARBA" id="ARBA00023136"/>
    </source>
</evidence>
<dbReference type="GO" id="GO:0016020">
    <property type="term" value="C:membrane"/>
    <property type="evidence" value="ECO:0007669"/>
    <property type="project" value="UniProtKB-SubCell"/>
</dbReference>
<evidence type="ECO:0000313" key="10">
    <source>
        <dbReference type="EMBL" id="CAD6196393.1"/>
    </source>
</evidence>